<keyword evidence="2" id="KW-0863">Zinc-finger</keyword>
<dbReference type="GO" id="GO:0008270">
    <property type="term" value="F:zinc ion binding"/>
    <property type="evidence" value="ECO:0007669"/>
    <property type="project" value="UniProtKB-KW"/>
</dbReference>
<feature type="region of interest" description="Disordered" evidence="9">
    <location>
        <begin position="65"/>
        <end position="94"/>
    </location>
</feature>
<dbReference type="Proteomes" id="UP001460270">
    <property type="component" value="Unassembled WGS sequence"/>
</dbReference>
<keyword evidence="4" id="KW-0805">Transcription regulation</keyword>
<feature type="compositionally biased region" description="Polar residues" evidence="9">
    <location>
        <begin position="65"/>
        <end position="75"/>
    </location>
</feature>
<evidence type="ECO:0000256" key="6">
    <source>
        <dbReference type="ARBA" id="ARBA00023163"/>
    </source>
</evidence>
<evidence type="ECO:0000256" key="9">
    <source>
        <dbReference type="SAM" id="MobiDB-lite"/>
    </source>
</evidence>
<reference evidence="12" key="1">
    <citation type="submission" date="2024-04" db="EMBL/GenBank/DDBJ databases">
        <title>Salinicola lusitanus LLJ914,a marine bacterium isolated from the Okinawa Trough.</title>
        <authorList>
            <person name="Li J."/>
        </authorList>
    </citation>
    <scope>NUCLEOTIDE SEQUENCE [LARGE SCALE GENOMIC DNA]</scope>
</reference>
<keyword evidence="5" id="KW-0238">DNA-binding</keyword>
<evidence type="ECO:0000256" key="5">
    <source>
        <dbReference type="ARBA" id="ARBA00023125"/>
    </source>
</evidence>
<keyword evidence="1" id="KW-0479">Metal-binding</keyword>
<feature type="compositionally biased region" description="Polar residues" evidence="9">
    <location>
        <begin position="83"/>
        <end position="94"/>
    </location>
</feature>
<keyword evidence="3" id="KW-0862">Zinc</keyword>
<evidence type="ECO:0000256" key="8">
    <source>
        <dbReference type="ARBA" id="ARBA00023242"/>
    </source>
</evidence>
<keyword evidence="7" id="KW-0675">Receptor</keyword>
<evidence type="ECO:0000313" key="12">
    <source>
        <dbReference type="Proteomes" id="UP001460270"/>
    </source>
</evidence>
<gene>
    <name evidence="11" type="ORF">WMY93_023208</name>
</gene>
<feature type="region of interest" description="Disordered" evidence="9">
    <location>
        <begin position="1"/>
        <end position="25"/>
    </location>
</feature>
<evidence type="ECO:0000259" key="10">
    <source>
        <dbReference type="Pfam" id="PF00105"/>
    </source>
</evidence>
<dbReference type="GO" id="GO:0043565">
    <property type="term" value="F:sequence-specific DNA binding"/>
    <property type="evidence" value="ECO:0007669"/>
    <property type="project" value="InterPro"/>
</dbReference>
<evidence type="ECO:0000256" key="4">
    <source>
        <dbReference type="ARBA" id="ARBA00023015"/>
    </source>
</evidence>
<protein>
    <recommendedName>
        <fullName evidence="10">Nuclear receptor domain-containing protein</fullName>
    </recommendedName>
</protein>
<accession>A0AAW0N820</accession>
<dbReference type="InterPro" id="IPR013088">
    <property type="entry name" value="Znf_NHR/GATA"/>
</dbReference>
<evidence type="ECO:0000256" key="3">
    <source>
        <dbReference type="ARBA" id="ARBA00022833"/>
    </source>
</evidence>
<keyword evidence="8" id="KW-0539">Nucleus</keyword>
<evidence type="ECO:0000256" key="1">
    <source>
        <dbReference type="ARBA" id="ARBA00022723"/>
    </source>
</evidence>
<name>A0AAW0N820_9GOBI</name>
<dbReference type="Gene3D" id="3.30.50.10">
    <property type="entry name" value="Erythroid Transcription Factor GATA-1, subunit A"/>
    <property type="match status" value="1"/>
</dbReference>
<organism evidence="11 12">
    <name type="scientific">Mugilogobius chulae</name>
    <name type="common">yellowstripe goby</name>
    <dbReference type="NCBI Taxonomy" id="88201"/>
    <lineage>
        <taxon>Eukaryota</taxon>
        <taxon>Metazoa</taxon>
        <taxon>Chordata</taxon>
        <taxon>Craniata</taxon>
        <taxon>Vertebrata</taxon>
        <taxon>Euteleostomi</taxon>
        <taxon>Actinopterygii</taxon>
        <taxon>Neopterygii</taxon>
        <taxon>Teleostei</taxon>
        <taxon>Neoteleostei</taxon>
        <taxon>Acanthomorphata</taxon>
        <taxon>Gobiaria</taxon>
        <taxon>Gobiiformes</taxon>
        <taxon>Gobioidei</taxon>
        <taxon>Gobiidae</taxon>
        <taxon>Gobionellinae</taxon>
        <taxon>Mugilogobius</taxon>
    </lineage>
</organism>
<dbReference type="InterPro" id="IPR001628">
    <property type="entry name" value="Znf_hrmn_rcpt"/>
</dbReference>
<comment type="caution">
    <text evidence="11">The sequence shown here is derived from an EMBL/GenBank/DDBJ whole genome shotgun (WGS) entry which is preliminary data.</text>
</comment>
<evidence type="ECO:0000256" key="7">
    <source>
        <dbReference type="ARBA" id="ARBA00023170"/>
    </source>
</evidence>
<dbReference type="AlphaFoldDB" id="A0AAW0N820"/>
<dbReference type="GO" id="GO:0003700">
    <property type="term" value="F:DNA-binding transcription factor activity"/>
    <property type="evidence" value="ECO:0007669"/>
    <property type="project" value="InterPro"/>
</dbReference>
<feature type="domain" description="Nuclear receptor" evidence="10">
    <location>
        <begin position="37"/>
        <end position="62"/>
    </location>
</feature>
<evidence type="ECO:0000313" key="11">
    <source>
        <dbReference type="EMBL" id="KAK7891245.1"/>
    </source>
</evidence>
<evidence type="ECO:0000256" key="2">
    <source>
        <dbReference type="ARBA" id="ARBA00022771"/>
    </source>
</evidence>
<dbReference type="EMBL" id="JBBPFD010000017">
    <property type="protein sequence ID" value="KAK7891245.1"/>
    <property type="molecule type" value="Genomic_DNA"/>
</dbReference>
<sequence>MGDHHSQMFALGRSEDVTGLNSGRTGPVLLSKAPVLLCKVCSDSSSGKHYGIYACNGLQRLLQTQRPPETHLQVSRRNREVSRGQSSQEPVSGV</sequence>
<proteinExistence type="predicted"/>
<dbReference type="SUPFAM" id="SSF57716">
    <property type="entry name" value="Glucocorticoid receptor-like (DNA-binding domain)"/>
    <property type="match status" value="1"/>
</dbReference>
<keyword evidence="12" id="KW-1185">Reference proteome</keyword>
<keyword evidence="6" id="KW-0804">Transcription</keyword>
<dbReference type="Pfam" id="PF00105">
    <property type="entry name" value="zf-C4"/>
    <property type="match status" value="1"/>
</dbReference>